<organism evidence="2 3">
    <name type="scientific">Mucilaginibacter mali</name>
    <dbReference type="NCBI Taxonomy" id="2740462"/>
    <lineage>
        <taxon>Bacteria</taxon>
        <taxon>Pseudomonadati</taxon>
        <taxon>Bacteroidota</taxon>
        <taxon>Sphingobacteriia</taxon>
        <taxon>Sphingobacteriales</taxon>
        <taxon>Sphingobacteriaceae</taxon>
        <taxon>Mucilaginibacter</taxon>
    </lineage>
</organism>
<proteinExistence type="predicted"/>
<evidence type="ECO:0000259" key="1">
    <source>
        <dbReference type="SMART" id="SM00228"/>
    </source>
</evidence>
<gene>
    <name evidence="2" type="ORF">HQ865_24245</name>
</gene>
<dbReference type="InterPro" id="IPR001478">
    <property type="entry name" value="PDZ"/>
</dbReference>
<dbReference type="Proteomes" id="UP000505355">
    <property type="component" value="Chromosome"/>
</dbReference>
<dbReference type="GO" id="GO:0008233">
    <property type="term" value="F:peptidase activity"/>
    <property type="evidence" value="ECO:0007669"/>
    <property type="project" value="UniProtKB-KW"/>
</dbReference>
<dbReference type="SMART" id="SM00228">
    <property type="entry name" value="PDZ"/>
    <property type="match status" value="1"/>
</dbReference>
<keyword evidence="3" id="KW-1185">Reference proteome</keyword>
<dbReference type="Gene3D" id="2.30.42.10">
    <property type="match status" value="1"/>
</dbReference>
<dbReference type="KEGG" id="mmab:HQ865_24245"/>
<accession>A0A7D4UFG8</accession>
<evidence type="ECO:0000313" key="2">
    <source>
        <dbReference type="EMBL" id="QKJ32739.1"/>
    </source>
</evidence>
<dbReference type="Gene3D" id="2.40.70.10">
    <property type="entry name" value="Acid Proteases"/>
    <property type="match status" value="2"/>
</dbReference>
<protein>
    <submittedName>
        <fullName evidence="2">Aspartyl protease family protein</fullName>
    </submittedName>
</protein>
<name>A0A7D4UFG8_9SPHI</name>
<keyword evidence="2" id="KW-0645">Protease</keyword>
<dbReference type="Pfam" id="PF13650">
    <property type="entry name" value="Asp_protease_2"/>
    <property type="match status" value="1"/>
</dbReference>
<dbReference type="RefSeq" id="WP_173417385.1">
    <property type="nucleotide sequence ID" value="NZ_CP054139.1"/>
</dbReference>
<feature type="domain" description="PDZ" evidence="1">
    <location>
        <begin position="292"/>
        <end position="402"/>
    </location>
</feature>
<dbReference type="AlphaFoldDB" id="A0A7D4UFG8"/>
<dbReference type="GO" id="GO:0006508">
    <property type="term" value="P:proteolysis"/>
    <property type="evidence" value="ECO:0007669"/>
    <property type="project" value="UniProtKB-KW"/>
</dbReference>
<dbReference type="InterPro" id="IPR036034">
    <property type="entry name" value="PDZ_sf"/>
</dbReference>
<dbReference type="EMBL" id="CP054139">
    <property type="protein sequence ID" value="QKJ32739.1"/>
    <property type="molecule type" value="Genomic_DNA"/>
</dbReference>
<keyword evidence="2" id="KW-0378">Hydrolase</keyword>
<dbReference type="InterPro" id="IPR021109">
    <property type="entry name" value="Peptidase_aspartic_dom_sf"/>
</dbReference>
<reference evidence="2 3" key="1">
    <citation type="submission" date="2020-05" db="EMBL/GenBank/DDBJ databases">
        <title>Mucilaginibacter mali sp. nov.</title>
        <authorList>
            <person name="Kim H.S."/>
            <person name="Lee K.C."/>
            <person name="Suh M.K."/>
            <person name="Kim J.-S."/>
            <person name="Han K.-I."/>
            <person name="Eom M.K."/>
            <person name="Shin Y.K."/>
            <person name="Lee J.-S."/>
        </authorList>
    </citation>
    <scope>NUCLEOTIDE SEQUENCE [LARGE SCALE GENOMIC DNA]</scope>
    <source>
        <strain evidence="2 3">G2-14</strain>
    </source>
</reference>
<dbReference type="Pfam" id="PF17820">
    <property type="entry name" value="PDZ_6"/>
    <property type="match status" value="1"/>
</dbReference>
<dbReference type="InterPro" id="IPR041489">
    <property type="entry name" value="PDZ_6"/>
</dbReference>
<evidence type="ECO:0000313" key="3">
    <source>
        <dbReference type="Proteomes" id="UP000505355"/>
    </source>
</evidence>
<sequence>MQINVITRNICHHGIKLLFILILACPLFARSQSFELEGNKKRVSFPFRTVRNMVIVSLKINDRGPFNFILDTGVGLMLITAPTMVDSINLQSKRTIKMYGLNGDSYEAFITPNLKVELPHISSNGVAAAILKEDRFSLSNYAGMPIHGLLGYEFFSNLAVRFNFYDSTMTVSKPQYVRLLRKGNKIPLTIEDKKPYMETYVKMPDGTIKKRKLLVDLGAGHPLSLENMLKEQGLPENFIAANLGVGLTGPVQGYISRVTELDLGSYKLKDVVTSFPDMEYLKQEMPLIPRDGSIGFGVLKRFTVIIDYANNAMYLKKADGFSDPFEHDMTGMEYYFDGQDYGHLIVGRVEPGSAADNVGIQKDDEIIGINFRDVGKMSIEQIDGIFRSRDGRNLLLDVYRNKEYRKVILTLKKRI</sequence>
<dbReference type="SUPFAM" id="SSF50156">
    <property type="entry name" value="PDZ domain-like"/>
    <property type="match status" value="1"/>
</dbReference>